<gene>
    <name evidence="9" type="ORF">SAMN05216452_1214</name>
</gene>
<keyword evidence="3 5" id="KW-0479">Metal-binding</keyword>
<reference evidence="10" key="1">
    <citation type="submission" date="2016-10" db="EMBL/GenBank/DDBJ databases">
        <authorList>
            <person name="Varghese N."/>
            <person name="Submissions S."/>
        </authorList>
    </citation>
    <scope>NUCLEOTIDE SEQUENCE [LARGE SCALE GENOMIC DNA]</scope>
    <source>
        <strain evidence="10">ES.061</strain>
    </source>
</reference>
<feature type="domain" description="Manganese/iron superoxide dismutase C-terminal" evidence="8">
    <location>
        <begin position="85"/>
        <end position="184"/>
    </location>
</feature>
<evidence type="ECO:0000256" key="5">
    <source>
        <dbReference type="PIRSR" id="PIRSR000349-1"/>
    </source>
</evidence>
<protein>
    <recommendedName>
        <fullName evidence="2 6">Superoxide dismutase</fullName>
        <ecNumber evidence="2 6">1.15.1.1</ecNumber>
    </recommendedName>
</protein>
<name>A0A1H4JBD0_9HYPH</name>
<feature type="binding site" evidence="5">
    <location>
        <position position="150"/>
    </location>
    <ligand>
        <name>Mn(2+)</name>
        <dbReference type="ChEBI" id="CHEBI:29035"/>
    </ligand>
</feature>
<keyword evidence="10" id="KW-1185">Reference proteome</keyword>
<dbReference type="Pfam" id="PF00081">
    <property type="entry name" value="Sod_Fe_N"/>
    <property type="match status" value="1"/>
</dbReference>
<proteinExistence type="inferred from homology"/>
<dbReference type="AlphaFoldDB" id="A0A1H4JBD0"/>
<dbReference type="PRINTS" id="PR01703">
    <property type="entry name" value="MNSODISMTASE"/>
</dbReference>
<dbReference type="Gene3D" id="1.10.287.990">
    <property type="entry name" value="Fe,Mn superoxide dismutase (SOD) domain"/>
    <property type="match status" value="1"/>
</dbReference>
<feature type="domain" description="Manganese/iron superoxide dismutase N-terminal" evidence="7">
    <location>
        <begin position="1"/>
        <end position="75"/>
    </location>
</feature>
<evidence type="ECO:0000256" key="6">
    <source>
        <dbReference type="RuleBase" id="RU000414"/>
    </source>
</evidence>
<dbReference type="InterPro" id="IPR019831">
    <property type="entry name" value="Mn/Fe_SOD_N"/>
</dbReference>
<comment type="function">
    <text evidence="6">Destroys radicals which are normally produced within the cells and which are toxic to biological systems.</text>
</comment>
<dbReference type="InterPro" id="IPR019833">
    <property type="entry name" value="Mn/Fe_SOD_BS"/>
</dbReference>
<feature type="binding site" evidence="5">
    <location>
        <position position="68"/>
    </location>
    <ligand>
        <name>Mn(2+)</name>
        <dbReference type="ChEBI" id="CHEBI:29035"/>
    </ligand>
</feature>
<evidence type="ECO:0000313" key="10">
    <source>
        <dbReference type="Proteomes" id="UP000199064"/>
    </source>
</evidence>
<keyword evidence="4 6" id="KW-0560">Oxidoreductase</keyword>
<feature type="binding site" evidence="5">
    <location>
        <position position="16"/>
    </location>
    <ligand>
        <name>Mn(2+)</name>
        <dbReference type="ChEBI" id="CHEBI:29035"/>
    </ligand>
</feature>
<dbReference type="PANTHER" id="PTHR42769">
    <property type="entry name" value="SUPEROXIDE DISMUTASE"/>
    <property type="match status" value="1"/>
</dbReference>
<dbReference type="EMBL" id="FNSL01000001">
    <property type="protein sequence ID" value="SEB43649.1"/>
    <property type="molecule type" value="Genomic_DNA"/>
</dbReference>
<comment type="similarity">
    <text evidence="1 6">Belongs to the iron/manganese superoxide dismutase family.</text>
</comment>
<dbReference type="InterPro" id="IPR036324">
    <property type="entry name" value="Mn/Fe_SOD_N_sf"/>
</dbReference>
<evidence type="ECO:0000259" key="8">
    <source>
        <dbReference type="Pfam" id="PF02777"/>
    </source>
</evidence>
<dbReference type="PIRSF" id="PIRSF000349">
    <property type="entry name" value="SODismutase"/>
    <property type="match status" value="1"/>
</dbReference>
<dbReference type="SUPFAM" id="SSF46609">
    <property type="entry name" value="Fe,Mn superoxide dismutase (SOD), N-terminal domain"/>
    <property type="match status" value="1"/>
</dbReference>
<evidence type="ECO:0000256" key="4">
    <source>
        <dbReference type="ARBA" id="ARBA00023002"/>
    </source>
</evidence>
<comment type="catalytic activity">
    <reaction evidence="6">
        <text>2 superoxide + 2 H(+) = H2O2 + O2</text>
        <dbReference type="Rhea" id="RHEA:20696"/>
        <dbReference type="ChEBI" id="CHEBI:15378"/>
        <dbReference type="ChEBI" id="CHEBI:15379"/>
        <dbReference type="ChEBI" id="CHEBI:16240"/>
        <dbReference type="ChEBI" id="CHEBI:18421"/>
        <dbReference type="EC" id="1.15.1.1"/>
    </reaction>
</comment>
<dbReference type="InterPro" id="IPR036314">
    <property type="entry name" value="SOD_C_sf"/>
</dbReference>
<dbReference type="Gene3D" id="3.55.40.20">
    <property type="entry name" value="Iron/manganese superoxide dismutase, C-terminal domain"/>
    <property type="match status" value="1"/>
</dbReference>
<dbReference type="InterPro" id="IPR001189">
    <property type="entry name" value="Mn/Fe_SOD"/>
</dbReference>
<feature type="binding site" evidence="5">
    <location>
        <position position="154"/>
    </location>
    <ligand>
        <name>Mn(2+)</name>
        <dbReference type="ChEBI" id="CHEBI:29035"/>
    </ligand>
</feature>
<sequence>MDALAPYMSAETLEFHHGRHHKAYVDKLNALTADSTYRHMSLEEVILTSANKPAESGLFNQAGQHWNHSHFWLGMKAGGGGAVPGNLEKHLIADFGSVDRFKEEFKAACIAQFGSGWAWLVFDGEKLAIAKTGNADTPLTEGKSALLTCDVWEHSYYIDYRNLRPRYVDAFLEGLVNWEIVAERYESAIGA</sequence>
<dbReference type="PROSITE" id="PS00088">
    <property type="entry name" value="SOD_MN"/>
    <property type="match status" value="1"/>
</dbReference>
<evidence type="ECO:0000256" key="2">
    <source>
        <dbReference type="ARBA" id="ARBA00012682"/>
    </source>
</evidence>
<dbReference type="SUPFAM" id="SSF54719">
    <property type="entry name" value="Fe,Mn superoxide dismutase (SOD), C-terminal domain"/>
    <property type="match status" value="1"/>
</dbReference>
<organism evidence="9 10">
    <name type="scientific">Nitratireductor aquibiodomus</name>
    <dbReference type="NCBI Taxonomy" id="204799"/>
    <lineage>
        <taxon>Bacteria</taxon>
        <taxon>Pseudomonadati</taxon>
        <taxon>Pseudomonadota</taxon>
        <taxon>Alphaproteobacteria</taxon>
        <taxon>Hyphomicrobiales</taxon>
        <taxon>Phyllobacteriaceae</taxon>
        <taxon>Nitratireductor</taxon>
    </lineage>
</organism>
<dbReference type="GO" id="GO:0046872">
    <property type="term" value="F:metal ion binding"/>
    <property type="evidence" value="ECO:0007669"/>
    <property type="project" value="UniProtKB-KW"/>
</dbReference>
<dbReference type="EC" id="1.15.1.1" evidence="2 6"/>
<dbReference type="Proteomes" id="UP000199064">
    <property type="component" value="Unassembled WGS sequence"/>
</dbReference>
<dbReference type="InterPro" id="IPR019832">
    <property type="entry name" value="Mn/Fe_SOD_C"/>
</dbReference>
<dbReference type="Pfam" id="PF02777">
    <property type="entry name" value="Sod_Fe_C"/>
    <property type="match status" value="1"/>
</dbReference>
<evidence type="ECO:0000259" key="7">
    <source>
        <dbReference type="Pfam" id="PF00081"/>
    </source>
</evidence>
<dbReference type="GO" id="GO:0004784">
    <property type="term" value="F:superoxide dismutase activity"/>
    <property type="evidence" value="ECO:0007669"/>
    <property type="project" value="UniProtKB-EC"/>
</dbReference>
<evidence type="ECO:0000256" key="3">
    <source>
        <dbReference type="ARBA" id="ARBA00022723"/>
    </source>
</evidence>
<dbReference type="PANTHER" id="PTHR42769:SF3">
    <property type="entry name" value="SUPEROXIDE DISMUTASE [FE] 2, CHLOROPLASTIC"/>
    <property type="match status" value="1"/>
</dbReference>
<accession>A0A1H4JBD0</accession>
<evidence type="ECO:0000256" key="1">
    <source>
        <dbReference type="ARBA" id="ARBA00008714"/>
    </source>
</evidence>
<evidence type="ECO:0000313" key="9">
    <source>
        <dbReference type="EMBL" id="SEB43649.1"/>
    </source>
</evidence>